<feature type="transmembrane region" description="Helical" evidence="1">
    <location>
        <begin position="74"/>
        <end position="94"/>
    </location>
</feature>
<dbReference type="STRING" id="1034345.GCA_000236865_00755"/>
<feature type="transmembrane region" description="Helical" evidence="1">
    <location>
        <begin position="38"/>
        <end position="62"/>
    </location>
</feature>
<protein>
    <submittedName>
        <fullName evidence="2">Guanylate cyclase</fullName>
    </submittedName>
</protein>
<organism evidence="2 3">
    <name type="scientific">Senegalimassilia anaerobia</name>
    <dbReference type="NCBI Taxonomy" id="1473216"/>
    <lineage>
        <taxon>Bacteria</taxon>
        <taxon>Bacillati</taxon>
        <taxon>Actinomycetota</taxon>
        <taxon>Coriobacteriia</taxon>
        <taxon>Coriobacteriales</taxon>
        <taxon>Coriobacteriaceae</taxon>
        <taxon>Senegalimassilia</taxon>
    </lineage>
</organism>
<sequence length="119" mass="13363">MVARLTRIVPLLLLLAFVAGVVYVVAAWRYSPARAKEILIKAFTVLNVALAAFFGLASLYALSESNGDVLDLTLSFMVTALVALGITRICRAVFLKHNPSYRMKPMKAKRLRRWPWGRR</sequence>
<dbReference type="AlphaFoldDB" id="A0A369L995"/>
<gene>
    <name evidence="2" type="ORF">C1880_05990</name>
</gene>
<dbReference type="Proteomes" id="UP000253792">
    <property type="component" value="Unassembled WGS sequence"/>
</dbReference>
<accession>A0A369L995</accession>
<dbReference type="RefSeq" id="WP_114620681.1">
    <property type="nucleotide sequence ID" value="NZ_PPTP01000004.1"/>
</dbReference>
<keyword evidence="3" id="KW-1185">Reference proteome</keyword>
<evidence type="ECO:0000313" key="3">
    <source>
        <dbReference type="Proteomes" id="UP000253792"/>
    </source>
</evidence>
<keyword evidence="1" id="KW-1133">Transmembrane helix</keyword>
<dbReference type="OrthoDB" id="3197138at2"/>
<evidence type="ECO:0000256" key="1">
    <source>
        <dbReference type="SAM" id="Phobius"/>
    </source>
</evidence>
<feature type="transmembrane region" description="Helical" evidence="1">
    <location>
        <begin position="6"/>
        <end position="26"/>
    </location>
</feature>
<reference evidence="2 3" key="1">
    <citation type="journal article" date="2018" name="Elife">
        <title>Discovery and characterization of a prevalent human gut bacterial enzyme sufficient for the inactivation of a family of plant toxins.</title>
        <authorList>
            <person name="Koppel N."/>
            <person name="Bisanz J.E."/>
            <person name="Pandelia M.E."/>
            <person name="Turnbaugh P.J."/>
            <person name="Balskus E.P."/>
        </authorList>
    </citation>
    <scope>NUCLEOTIDE SEQUENCE [LARGE SCALE GENOMIC DNA]</scope>
    <source>
        <strain evidence="3">anaerobia AP69FAA</strain>
    </source>
</reference>
<keyword evidence="1" id="KW-0472">Membrane</keyword>
<keyword evidence="1" id="KW-0812">Transmembrane</keyword>
<dbReference type="EMBL" id="PPTP01000004">
    <property type="protein sequence ID" value="RDB55754.1"/>
    <property type="molecule type" value="Genomic_DNA"/>
</dbReference>
<evidence type="ECO:0000313" key="2">
    <source>
        <dbReference type="EMBL" id="RDB55754.1"/>
    </source>
</evidence>
<proteinExistence type="predicted"/>
<comment type="caution">
    <text evidence="2">The sequence shown here is derived from an EMBL/GenBank/DDBJ whole genome shotgun (WGS) entry which is preliminary data.</text>
</comment>
<name>A0A369L995_9ACTN</name>